<evidence type="ECO:0000313" key="3">
    <source>
        <dbReference type="Proteomes" id="UP000463224"/>
    </source>
</evidence>
<dbReference type="EMBL" id="WPHG01000001">
    <property type="protein sequence ID" value="MVA96281.1"/>
    <property type="molecule type" value="Genomic_DNA"/>
</dbReference>
<dbReference type="InterPro" id="IPR036388">
    <property type="entry name" value="WH-like_DNA-bd_sf"/>
</dbReference>
<proteinExistence type="predicted"/>
<accession>A0A844QE59</accession>
<keyword evidence="3" id="KW-1185">Reference proteome</keyword>
<feature type="region of interest" description="Disordered" evidence="1">
    <location>
        <begin position="1"/>
        <end position="30"/>
    </location>
</feature>
<dbReference type="AlphaFoldDB" id="A0A844QE59"/>
<dbReference type="Pfam" id="PF11994">
    <property type="entry name" value="DUF3489"/>
    <property type="match status" value="1"/>
</dbReference>
<protein>
    <submittedName>
        <fullName evidence="2">DUF3489 domain-containing protein</fullName>
    </submittedName>
</protein>
<organism evidence="2 3">
    <name type="scientific">Nitratireductor arenosus</name>
    <dbReference type="NCBI Taxonomy" id="2682096"/>
    <lineage>
        <taxon>Bacteria</taxon>
        <taxon>Pseudomonadati</taxon>
        <taxon>Pseudomonadota</taxon>
        <taxon>Alphaproteobacteria</taxon>
        <taxon>Hyphomicrobiales</taxon>
        <taxon>Phyllobacteriaceae</taxon>
        <taxon>Nitratireductor</taxon>
    </lineage>
</organism>
<dbReference type="Proteomes" id="UP000463224">
    <property type="component" value="Unassembled WGS sequence"/>
</dbReference>
<sequence length="93" mass="9452">MSKAGKAAIRSTAAAPATGNAGQTPGKGDRMIKRLNSARGASIADLCTLTGWQPHTVRAALSRLRKAGHPIARKAGKDGKAVYRIDADAGSGA</sequence>
<dbReference type="SUPFAM" id="SSF46785">
    <property type="entry name" value="Winged helix' DNA-binding domain"/>
    <property type="match status" value="1"/>
</dbReference>
<dbReference type="InterPro" id="IPR036390">
    <property type="entry name" value="WH_DNA-bd_sf"/>
</dbReference>
<comment type="caution">
    <text evidence="2">The sequence shown here is derived from an EMBL/GenBank/DDBJ whole genome shotgun (WGS) entry which is preliminary data.</text>
</comment>
<name>A0A844QE59_9HYPH</name>
<reference evidence="2 3" key="1">
    <citation type="submission" date="2019-12" db="EMBL/GenBank/DDBJ databases">
        <title>Nitratireductor arenosus sp. nov., Isolated from sea sand, Jeju island, South Korea.</title>
        <authorList>
            <person name="Kim W."/>
        </authorList>
    </citation>
    <scope>NUCLEOTIDE SEQUENCE [LARGE SCALE GENOMIC DNA]</scope>
    <source>
        <strain evidence="2 3">CAU 1489</strain>
    </source>
</reference>
<gene>
    <name evidence="2" type="ORF">GN330_03350</name>
</gene>
<dbReference type="InterPro" id="IPR021880">
    <property type="entry name" value="DUF3489"/>
</dbReference>
<evidence type="ECO:0000313" key="2">
    <source>
        <dbReference type="EMBL" id="MVA96281.1"/>
    </source>
</evidence>
<feature type="compositionally biased region" description="Low complexity" evidence="1">
    <location>
        <begin position="7"/>
        <end position="17"/>
    </location>
</feature>
<dbReference type="RefSeq" id="WP_156711239.1">
    <property type="nucleotide sequence ID" value="NZ_WPHG01000001.1"/>
</dbReference>
<dbReference type="Gene3D" id="1.10.10.10">
    <property type="entry name" value="Winged helix-like DNA-binding domain superfamily/Winged helix DNA-binding domain"/>
    <property type="match status" value="1"/>
</dbReference>
<evidence type="ECO:0000256" key="1">
    <source>
        <dbReference type="SAM" id="MobiDB-lite"/>
    </source>
</evidence>